<gene>
    <name evidence="1" type="ORF">ANCDUO_00971</name>
</gene>
<dbReference type="AlphaFoldDB" id="A0A0C2H4D3"/>
<protein>
    <submittedName>
        <fullName evidence="1">Uncharacterized protein</fullName>
    </submittedName>
</protein>
<proteinExistence type="predicted"/>
<accession>A0A0C2H4D3</accession>
<name>A0A0C2H4D3_9BILA</name>
<evidence type="ECO:0000313" key="1">
    <source>
        <dbReference type="EMBL" id="KIH68690.1"/>
    </source>
</evidence>
<dbReference type="EMBL" id="KN726315">
    <property type="protein sequence ID" value="KIH68690.1"/>
    <property type="molecule type" value="Genomic_DNA"/>
</dbReference>
<organism evidence="1 2">
    <name type="scientific">Ancylostoma duodenale</name>
    <dbReference type="NCBI Taxonomy" id="51022"/>
    <lineage>
        <taxon>Eukaryota</taxon>
        <taxon>Metazoa</taxon>
        <taxon>Ecdysozoa</taxon>
        <taxon>Nematoda</taxon>
        <taxon>Chromadorea</taxon>
        <taxon>Rhabditida</taxon>
        <taxon>Rhabditina</taxon>
        <taxon>Rhabditomorpha</taxon>
        <taxon>Strongyloidea</taxon>
        <taxon>Ancylostomatidae</taxon>
        <taxon>Ancylostomatinae</taxon>
        <taxon>Ancylostoma</taxon>
    </lineage>
</organism>
<dbReference type="Proteomes" id="UP000054047">
    <property type="component" value="Unassembled WGS sequence"/>
</dbReference>
<keyword evidence="2" id="KW-1185">Reference proteome</keyword>
<evidence type="ECO:0000313" key="2">
    <source>
        <dbReference type="Proteomes" id="UP000054047"/>
    </source>
</evidence>
<sequence length="63" mass="7308">MATQWDKVIFSNEETQSGWPGRVPSLLEGFRKYSVPFSRFPTRQHRCPRVSFNEKLVPGAPRT</sequence>
<reference evidence="1 2" key="1">
    <citation type="submission" date="2013-12" db="EMBL/GenBank/DDBJ databases">
        <title>Draft genome of the parsitic nematode Ancylostoma duodenale.</title>
        <authorList>
            <person name="Mitreva M."/>
        </authorList>
    </citation>
    <scope>NUCLEOTIDE SEQUENCE [LARGE SCALE GENOMIC DNA]</scope>
    <source>
        <strain evidence="1 2">Zhejiang</strain>
    </source>
</reference>